<reference evidence="4 5" key="1">
    <citation type="submission" date="2022-10" db="EMBL/GenBank/DDBJ databases">
        <title>Luteolibacter flavescens strain MCCC 1K03193, whole genome shotgun sequencing project.</title>
        <authorList>
            <person name="Zhao G."/>
            <person name="Shen L."/>
        </authorList>
    </citation>
    <scope>NUCLEOTIDE SEQUENCE [LARGE SCALE GENOMIC DNA]</scope>
    <source>
        <strain evidence="4 5">MCCC 1K03193</strain>
    </source>
</reference>
<keyword evidence="5" id="KW-1185">Reference proteome</keyword>
<dbReference type="PANTHER" id="PTHR33678">
    <property type="entry name" value="BLL1576 PROTEIN"/>
    <property type="match status" value="1"/>
</dbReference>
<comment type="caution">
    <text evidence="4">The sequence shown here is derived from an EMBL/GenBank/DDBJ whole genome shotgun (WGS) entry which is preliminary data.</text>
</comment>
<dbReference type="InterPro" id="IPR024463">
    <property type="entry name" value="Transposase_TnpC_homeodom"/>
</dbReference>
<feature type="region of interest" description="Disordered" evidence="1">
    <location>
        <begin position="50"/>
        <end position="96"/>
    </location>
</feature>
<dbReference type="Pfam" id="PF03050">
    <property type="entry name" value="DDE_Tnp_IS66"/>
    <property type="match status" value="1"/>
</dbReference>
<dbReference type="InterPro" id="IPR052344">
    <property type="entry name" value="Transposase-related"/>
</dbReference>
<proteinExistence type="predicted"/>
<dbReference type="Proteomes" id="UP001207930">
    <property type="component" value="Unassembled WGS sequence"/>
</dbReference>
<gene>
    <name evidence="4" type="ORF">OKA04_09925</name>
</gene>
<evidence type="ECO:0000256" key="1">
    <source>
        <dbReference type="SAM" id="MobiDB-lite"/>
    </source>
</evidence>
<dbReference type="EMBL" id="JAPDDS010000004">
    <property type="protein sequence ID" value="MCW1885044.1"/>
    <property type="molecule type" value="Genomic_DNA"/>
</dbReference>
<feature type="domain" description="Transposase TnpC homeodomain" evidence="3">
    <location>
        <begin position="30"/>
        <end position="103"/>
    </location>
</feature>
<feature type="domain" description="Transposase IS66 central" evidence="2">
    <location>
        <begin position="169"/>
        <end position="452"/>
    </location>
</feature>
<protein>
    <submittedName>
        <fullName evidence="4">IS66 family transposase</fullName>
    </submittedName>
</protein>
<evidence type="ECO:0000313" key="5">
    <source>
        <dbReference type="Proteomes" id="UP001207930"/>
    </source>
</evidence>
<evidence type="ECO:0000313" key="4">
    <source>
        <dbReference type="EMBL" id="MCW1885044.1"/>
    </source>
</evidence>
<sequence length="510" mass="57300">MAEDERQRMQGEIDRRDELIARQSAEIALLKQAVDALTRRIFGAKSESLDPGQLELLLDPDASKKAPAAAPEGPGPAAEEDHRPKPGKKPRQPRIPEHLPVIEEILDPPEVQADPAAWRHIGEEVREQLDYRPGRFLRRRLVRRKYVRKADPLAKPVIAGLPPSIQERCIATPALVAEVVAARFADHLPYYRQAGIFARQGVSLDRKTLCGWALLASEWLSAIYRGIEAEHRACGYLQIDETPIRYLEPGHGKARNGYLWTSNIPGGSVLYRWHEGRDQGALTGLLGDGGMERIIQCDGYSAYPAWSRGKPGVTLAGCHAHVRRKFFEAQDQAPKLVGWILRQIGHLYRIERRLRQTRAGPALREAVRSSQSRMIHARLKKLFDLLARRRSILPQSLLGKAVRYALNQWPNLEVCMADGRVEIDTNLVENAIRPTKLGTKNWIFVGRETAGEKTAILYTVVENCRRLGIDPRNYLENVLTRLPAMKAGEAASLTPANWLKARQAARQRAA</sequence>
<dbReference type="Pfam" id="PF13007">
    <property type="entry name" value="LZ_Tnp_IS66"/>
    <property type="match status" value="1"/>
</dbReference>
<evidence type="ECO:0000259" key="3">
    <source>
        <dbReference type="Pfam" id="PF13007"/>
    </source>
</evidence>
<dbReference type="NCBIfam" id="NF033517">
    <property type="entry name" value="transpos_IS66"/>
    <property type="match status" value="1"/>
</dbReference>
<evidence type="ECO:0000259" key="2">
    <source>
        <dbReference type="Pfam" id="PF03050"/>
    </source>
</evidence>
<accession>A0ABT3FNX4</accession>
<dbReference type="PANTHER" id="PTHR33678:SF1">
    <property type="entry name" value="BLL1576 PROTEIN"/>
    <property type="match status" value="1"/>
</dbReference>
<dbReference type="InterPro" id="IPR004291">
    <property type="entry name" value="Transposase_IS66_central"/>
</dbReference>
<organism evidence="4 5">
    <name type="scientific">Luteolibacter flavescens</name>
    <dbReference type="NCBI Taxonomy" id="1859460"/>
    <lineage>
        <taxon>Bacteria</taxon>
        <taxon>Pseudomonadati</taxon>
        <taxon>Verrucomicrobiota</taxon>
        <taxon>Verrucomicrobiia</taxon>
        <taxon>Verrucomicrobiales</taxon>
        <taxon>Verrucomicrobiaceae</taxon>
        <taxon>Luteolibacter</taxon>
    </lineage>
</organism>
<dbReference type="RefSeq" id="WP_264501002.1">
    <property type="nucleotide sequence ID" value="NZ_JAPDDS010000004.1"/>
</dbReference>
<name>A0ABT3FNX4_9BACT</name>
<feature type="compositionally biased region" description="Low complexity" evidence="1">
    <location>
        <begin position="66"/>
        <end position="77"/>
    </location>
</feature>